<gene>
    <name evidence="5" type="ORF">ONB1V03_LOCUS11513</name>
</gene>
<protein>
    <recommendedName>
        <fullName evidence="4">SH3 domain-containing protein</fullName>
    </recommendedName>
</protein>
<dbReference type="PANTHER" id="PTHR14167:SF51">
    <property type="entry name" value="RING-TYPE E3 UBIQUITIN TRANSFERASE"/>
    <property type="match status" value="1"/>
</dbReference>
<dbReference type="EMBL" id="CAJPVJ010008642">
    <property type="protein sequence ID" value="CAG2172055.1"/>
    <property type="molecule type" value="Genomic_DNA"/>
</dbReference>
<dbReference type="GO" id="GO:0016567">
    <property type="term" value="P:protein ubiquitination"/>
    <property type="evidence" value="ECO:0007669"/>
    <property type="project" value="TreeGrafter"/>
</dbReference>
<dbReference type="Gene3D" id="2.30.30.40">
    <property type="entry name" value="SH3 Domains"/>
    <property type="match status" value="2"/>
</dbReference>
<keyword evidence="1 2" id="KW-0728">SH3 domain</keyword>
<evidence type="ECO:0000256" key="1">
    <source>
        <dbReference type="ARBA" id="ARBA00022443"/>
    </source>
</evidence>
<dbReference type="GO" id="GO:0061630">
    <property type="term" value="F:ubiquitin protein ligase activity"/>
    <property type="evidence" value="ECO:0007669"/>
    <property type="project" value="TreeGrafter"/>
</dbReference>
<feature type="region of interest" description="Disordered" evidence="3">
    <location>
        <begin position="329"/>
        <end position="454"/>
    </location>
</feature>
<feature type="compositionally biased region" description="Polar residues" evidence="3">
    <location>
        <begin position="57"/>
        <end position="76"/>
    </location>
</feature>
<feature type="domain" description="SH3" evidence="4">
    <location>
        <begin position="454"/>
        <end position="516"/>
    </location>
</feature>
<feature type="compositionally biased region" description="Low complexity" evidence="3">
    <location>
        <begin position="389"/>
        <end position="404"/>
    </location>
</feature>
<accession>A0A7R9M771</accession>
<feature type="compositionally biased region" description="Low complexity" evidence="3">
    <location>
        <begin position="279"/>
        <end position="295"/>
    </location>
</feature>
<dbReference type="Proteomes" id="UP000728032">
    <property type="component" value="Unassembled WGS sequence"/>
</dbReference>
<dbReference type="Pfam" id="PF00018">
    <property type="entry name" value="SH3_1"/>
    <property type="match status" value="2"/>
</dbReference>
<dbReference type="InterPro" id="IPR050384">
    <property type="entry name" value="Endophilin_SH3RF"/>
</dbReference>
<organism evidence="5">
    <name type="scientific">Oppiella nova</name>
    <dbReference type="NCBI Taxonomy" id="334625"/>
    <lineage>
        <taxon>Eukaryota</taxon>
        <taxon>Metazoa</taxon>
        <taxon>Ecdysozoa</taxon>
        <taxon>Arthropoda</taxon>
        <taxon>Chelicerata</taxon>
        <taxon>Arachnida</taxon>
        <taxon>Acari</taxon>
        <taxon>Acariformes</taxon>
        <taxon>Sarcoptiformes</taxon>
        <taxon>Oribatida</taxon>
        <taxon>Brachypylina</taxon>
        <taxon>Oppioidea</taxon>
        <taxon>Oppiidae</taxon>
        <taxon>Oppiella</taxon>
    </lineage>
</organism>
<dbReference type="SUPFAM" id="SSF50044">
    <property type="entry name" value="SH3-domain"/>
    <property type="match status" value="2"/>
</dbReference>
<feature type="compositionally biased region" description="Basic and acidic residues" evidence="3">
    <location>
        <begin position="358"/>
        <end position="372"/>
    </location>
</feature>
<feature type="domain" description="SH3" evidence="4">
    <location>
        <begin position="81"/>
        <end position="142"/>
    </location>
</feature>
<dbReference type="InterPro" id="IPR001452">
    <property type="entry name" value="SH3_domain"/>
</dbReference>
<dbReference type="OrthoDB" id="2163411at2759"/>
<keyword evidence="6" id="KW-1185">Reference proteome</keyword>
<evidence type="ECO:0000313" key="6">
    <source>
        <dbReference type="Proteomes" id="UP000728032"/>
    </source>
</evidence>
<sequence>MEPNQSRVQGNHQSLRHSMEMLNTSIEDEEEGQWSTEFARTAVIRKSLRENSHKHSLNSSNDLQNTCHTNEGSTQLHNTSTAPVLYVALYNYRPQKKDELDLKKGELYSVSEKCHDGWYKGVSVRNGSSGVFPGNYVQLAKLSTQLSQYPCPLSASTKSQSILNANPNQHSSQLPKEPPIPKPKPIIHAKPSIAPSASTTTAAVNEVIAQPTSSQPNTASTATDNAIVYARPRPTGQPIYDASRNLSALVPPPPPTQRPGRPLSSILVPNTKPSDERNSPQSQLAQALNQSLLVSKPQSASQSSLNQSTQWHQPKVAATRNTISMATNTSAAAITPPPNVSVMSSGGGASMTPTSHRPPTDRKESKTKEKSNFIKRLTSSKPKRKHQMNNNNNNCNNSNNNHNNSFSCDNPSFVDTSPNSVAPLHIRSGSCPNESLPELQSHKKQSSFDDTNTPTASHAISSAVFTALGANSEYELELQVGDIVYVHKKREDGWYKGTLQRTGKTGLFPGPFVESF</sequence>
<dbReference type="GO" id="GO:0046330">
    <property type="term" value="P:positive regulation of JNK cascade"/>
    <property type="evidence" value="ECO:0007669"/>
    <property type="project" value="TreeGrafter"/>
</dbReference>
<dbReference type="GO" id="GO:0032436">
    <property type="term" value="P:positive regulation of proteasomal ubiquitin-dependent protein catabolic process"/>
    <property type="evidence" value="ECO:0007669"/>
    <property type="project" value="TreeGrafter"/>
</dbReference>
<dbReference type="EMBL" id="OC923467">
    <property type="protein sequence ID" value="CAD7654868.1"/>
    <property type="molecule type" value="Genomic_DNA"/>
</dbReference>
<dbReference type="AlphaFoldDB" id="A0A7R9M771"/>
<dbReference type="SMART" id="SM00326">
    <property type="entry name" value="SH3"/>
    <property type="match status" value="2"/>
</dbReference>
<evidence type="ECO:0000313" key="5">
    <source>
        <dbReference type="EMBL" id="CAD7654868.1"/>
    </source>
</evidence>
<evidence type="ECO:0000256" key="3">
    <source>
        <dbReference type="SAM" id="MobiDB-lite"/>
    </source>
</evidence>
<dbReference type="PROSITE" id="PS50002">
    <property type="entry name" value="SH3"/>
    <property type="match status" value="2"/>
</dbReference>
<evidence type="ECO:0000259" key="4">
    <source>
        <dbReference type="PROSITE" id="PS50002"/>
    </source>
</evidence>
<dbReference type="PANTHER" id="PTHR14167">
    <property type="entry name" value="SH3 DOMAIN-CONTAINING"/>
    <property type="match status" value="1"/>
</dbReference>
<dbReference type="InterPro" id="IPR036028">
    <property type="entry name" value="SH3-like_dom_sf"/>
</dbReference>
<reference evidence="5" key="1">
    <citation type="submission" date="2020-11" db="EMBL/GenBank/DDBJ databases">
        <authorList>
            <person name="Tran Van P."/>
        </authorList>
    </citation>
    <scope>NUCLEOTIDE SEQUENCE</scope>
</reference>
<evidence type="ECO:0000256" key="2">
    <source>
        <dbReference type="PROSITE-ProRule" id="PRU00192"/>
    </source>
</evidence>
<feature type="compositionally biased region" description="Polar residues" evidence="3">
    <location>
        <begin position="405"/>
        <end position="420"/>
    </location>
</feature>
<feature type="region of interest" description="Disordered" evidence="3">
    <location>
        <begin position="51"/>
        <end position="76"/>
    </location>
</feature>
<feature type="compositionally biased region" description="Polar residues" evidence="3">
    <location>
        <begin position="296"/>
        <end position="312"/>
    </location>
</feature>
<feature type="region of interest" description="Disordered" evidence="3">
    <location>
        <begin position="245"/>
        <end position="315"/>
    </location>
</feature>
<proteinExistence type="predicted"/>
<name>A0A7R9M771_9ACAR</name>